<organism evidence="2 3">
    <name type="scientific">Oryza sativa subsp. japonica</name>
    <name type="common">Rice</name>
    <dbReference type="NCBI Taxonomy" id="39947"/>
    <lineage>
        <taxon>Eukaryota</taxon>
        <taxon>Viridiplantae</taxon>
        <taxon>Streptophyta</taxon>
        <taxon>Embryophyta</taxon>
        <taxon>Tracheophyta</taxon>
        <taxon>Spermatophyta</taxon>
        <taxon>Magnoliopsida</taxon>
        <taxon>Liliopsida</taxon>
        <taxon>Poales</taxon>
        <taxon>Poaceae</taxon>
        <taxon>BOP clade</taxon>
        <taxon>Oryzoideae</taxon>
        <taxon>Oryzeae</taxon>
        <taxon>Oryzinae</taxon>
        <taxon>Oryza</taxon>
        <taxon>Oryza sativa</taxon>
    </lineage>
</organism>
<dbReference type="Proteomes" id="UP000000763">
    <property type="component" value="Chromosome 8"/>
</dbReference>
<dbReference type="EMBL" id="AP008214">
    <property type="protein sequence ID" value="BAH94176.1"/>
    <property type="molecule type" value="Genomic_DNA"/>
</dbReference>
<gene>
    <name evidence="2" type="ordered locus">Os08g0230901</name>
</gene>
<evidence type="ECO:0000256" key="1">
    <source>
        <dbReference type="SAM" id="Phobius"/>
    </source>
</evidence>
<dbReference type="AlphaFoldDB" id="C7J672"/>
<keyword evidence="1" id="KW-0812">Transmembrane</keyword>
<sequence length="63" mass="6971">MDQHNILCKISSQIIVTTCQVKFPFVVMASNSMESSMVVIAAGLGMILKFVFEIAETMAKKYP</sequence>
<feature type="transmembrane region" description="Helical" evidence="1">
    <location>
        <begin position="35"/>
        <end position="52"/>
    </location>
</feature>
<protein>
    <submittedName>
        <fullName evidence="2">Os08g0230901 protein</fullName>
    </submittedName>
</protein>
<reference evidence="3" key="2">
    <citation type="journal article" date="2008" name="Nucleic Acids Res.">
        <title>The rice annotation project database (RAP-DB): 2008 update.</title>
        <authorList>
            <consortium name="The rice annotation project (RAP)"/>
        </authorList>
    </citation>
    <scope>GENOME REANNOTATION</scope>
    <source>
        <strain evidence="3">cv. Nipponbare</strain>
    </source>
</reference>
<accession>C7J672</accession>
<keyword evidence="1" id="KW-0472">Membrane</keyword>
<keyword evidence="1" id="KW-1133">Transmembrane helix</keyword>
<evidence type="ECO:0000313" key="2">
    <source>
        <dbReference type="EMBL" id="BAH94176.1"/>
    </source>
</evidence>
<reference evidence="2 3" key="1">
    <citation type="journal article" date="2005" name="Nature">
        <title>The map-based sequence of the rice genome.</title>
        <authorList>
            <consortium name="International rice genome sequencing project (IRGSP)"/>
            <person name="Matsumoto T."/>
            <person name="Wu J."/>
            <person name="Kanamori H."/>
            <person name="Katayose Y."/>
            <person name="Fujisawa M."/>
            <person name="Namiki N."/>
            <person name="Mizuno H."/>
            <person name="Yamamoto K."/>
            <person name="Antonio B.A."/>
            <person name="Baba T."/>
            <person name="Sakata K."/>
            <person name="Nagamura Y."/>
            <person name="Aoki H."/>
            <person name="Arikawa K."/>
            <person name="Arita K."/>
            <person name="Bito T."/>
            <person name="Chiden Y."/>
            <person name="Fujitsuka N."/>
            <person name="Fukunaka R."/>
            <person name="Hamada M."/>
            <person name="Harada C."/>
            <person name="Hayashi A."/>
            <person name="Hijishita S."/>
            <person name="Honda M."/>
            <person name="Hosokawa S."/>
            <person name="Ichikawa Y."/>
            <person name="Idonuma A."/>
            <person name="Iijima M."/>
            <person name="Ikeda M."/>
            <person name="Ikeno M."/>
            <person name="Ito K."/>
            <person name="Ito S."/>
            <person name="Ito T."/>
            <person name="Ito Y."/>
            <person name="Ito Y."/>
            <person name="Iwabuchi A."/>
            <person name="Kamiya K."/>
            <person name="Karasawa W."/>
            <person name="Kurita K."/>
            <person name="Katagiri S."/>
            <person name="Kikuta A."/>
            <person name="Kobayashi H."/>
            <person name="Kobayashi N."/>
            <person name="Machita K."/>
            <person name="Maehara T."/>
            <person name="Masukawa M."/>
            <person name="Mizubayashi T."/>
            <person name="Mukai Y."/>
            <person name="Nagasaki H."/>
            <person name="Nagata Y."/>
            <person name="Naito S."/>
            <person name="Nakashima M."/>
            <person name="Nakama Y."/>
            <person name="Nakamichi Y."/>
            <person name="Nakamura M."/>
            <person name="Meguro A."/>
            <person name="Negishi M."/>
            <person name="Ohta I."/>
            <person name="Ohta T."/>
            <person name="Okamoto M."/>
            <person name="Ono N."/>
            <person name="Saji S."/>
            <person name="Sakaguchi M."/>
            <person name="Sakai K."/>
            <person name="Shibata M."/>
            <person name="Shimokawa T."/>
            <person name="Song J."/>
            <person name="Takazaki Y."/>
            <person name="Terasawa K."/>
            <person name="Tsugane M."/>
            <person name="Tsuji K."/>
            <person name="Ueda S."/>
            <person name="Waki K."/>
            <person name="Yamagata H."/>
            <person name="Yamamoto M."/>
            <person name="Yamamoto S."/>
            <person name="Yamane H."/>
            <person name="Yoshiki S."/>
            <person name="Yoshihara R."/>
            <person name="Yukawa K."/>
            <person name="Zhong H."/>
            <person name="Yano M."/>
            <person name="Yuan Q."/>
            <person name="Ouyang S."/>
            <person name="Liu J."/>
            <person name="Jones K.M."/>
            <person name="Gansberger K."/>
            <person name="Moffat K."/>
            <person name="Hill J."/>
            <person name="Bera J."/>
            <person name="Fadrosh D."/>
            <person name="Jin S."/>
            <person name="Johri S."/>
            <person name="Kim M."/>
            <person name="Overton L."/>
            <person name="Reardon M."/>
            <person name="Tsitrin T."/>
            <person name="Vuong H."/>
            <person name="Weaver B."/>
            <person name="Ciecko A."/>
            <person name="Tallon L."/>
            <person name="Jackson J."/>
            <person name="Pai G."/>
            <person name="Aken S.V."/>
            <person name="Utterback T."/>
            <person name="Reidmuller S."/>
            <person name="Feldblyum T."/>
            <person name="Hsiao J."/>
            <person name="Zismann V."/>
            <person name="Iobst S."/>
            <person name="de Vazeille A.R."/>
            <person name="Buell C.R."/>
            <person name="Ying K."/>
            <person name="Li Y."/>
            <person name="Lu T."/>
            <person name="Huang Y."/>
            <person name="Zhao Q."/>
            <person name="Feng Q."/>
            <person name="Zhang L."/>
            <person name="Zhu J."/>
            <person name="Weng Q."/>
            <person name="Mu J."/>
            <person name="Lu Y."/>
            <person name="Fan D."/>
            <person name="Liu Y."/>
            <person name="Guan J."/>
            <person name="Zhang Y."/>
            <person name="Yu S."/>
            <person name="Liu X."/>
            <person name="Zhang Y."/>
            <person name="Hong G."/>
            <person name="Han B."/>
            <person name="Choisne N."/>
            <person name="Demange N."/>
            <person name="Orjeda G."/>
            <person name="Samain S."/>
            <person name="Cattolico L."/>
            <person name="Pelletier E."/>
            <person name="Couloux A."/>
            <person name="Segurens B."/>
            <person name="Wincker P."/>
            <person name="D'Hont A."/>
            <person name="Scarpelli C."/>
            <person name="Weissenbach J."/>
            <person name="Salanoubat M."/>
            <person name="Quetier F."/>
            <person name="Yu Y."/>
            <person name="Kim H.R."/>
            <person name="Rambo T."/>
            <person name="Currie J."/>
            <person name="Collura K."/>
            <person name="Luo M."/>
            <person name="Yang T."/>
            <person name="Ammiraju J.S.S."/>
            <person name="Engler F."/>
            <person name="Soderlund C."/>
            <person name="Wing R.A."/>
            <person name="Palmer L.E."/>
            <person name="de la Bastide M."/>
            <person name="Spiegel L."/>
            <person name="Nascimento L."/>
            <person name="Zutavern T."/>
            <person name="O'Shaughnessy A."/>
            <person name="Dike S."/>
            <person name="Dedhia N."/>
            <person name="Preston R."/>
            <person name="Balija V."/>
            <person name="McCombie W.R."/>
            <person name="Chow T."/>
            <person name="Chen H."/>
            <person name="Chung M."/>
            <person name="Chen C."/>
            <person name="Shaw J."/>
            <person name="Wu H."/>
            <person name="Hsiao K."/>
            <person name="Chao Y."/>
            <person name="Chu M."/>
            <person name="Cheng C."/>
            <person name="Hour A."/>
            <person name="Lee P."/>
            <person name="Lin S."/>
            <person name="Lin Y."/>
            <person name="Liou J."/>
            <person name="Liu S."/>
            <person name="Hsing Y."/>
            <person name="Raghuvanshi S."/>
            <person name="Mohanty A."/>
            <person name="Bharti A.K."/>
            <person name="Gaur A."/>
            <person name="Gupta V."/>
            <person name="Kumar D."/>
            <person name="Ravi V."/>
            <person name="Vij S."/>
            <person name="Kapur A."/>
            <person name="Khurana P."/>
            <person name="Khurana P."/>
            <person name="Khurana J.P."/>
            <person name="Tyagi A.K."/>
            <person name="Gaikwad K."/>
            <person name="Singh A."/>
            <person name="Dalal V."/>
            <person name="Srivastava S."/>
            <person name="Dixit A."/>
            <person name="Pal A.K."/>
            <person name="Ghazi I.A."/>
            <person name="Yadav M."/>
            <person name="Pandit A."/>
            <person name="Bhargava A."/>
            <person name="Sureshbabu K."/>
            <person name="Batra K."/>
            <person name="Sharma T.R."/>
            <person name="Mohapatra T."/>
            <person name="Singh N.K."/>
            <person name="Messing J."/>
            <person name="Nelson A.B."/>
            <person name="Fuks G."/>
            <person name="Kavchok S."/>
            <person name="Keizer G."/>
            <person name="Linton E."/>
            <person name="Llaca V."/>
            <person name="Song R."/>
            <person name="Tanyolac B."/>
            <person name="Young S."/>
            <person name="Ho-Il K."/>
            <person name="Hahn J.H."/>
            <person name="Sangsakoo G."/>
            <person name="Vanavichit A."/>
            <person name="de Mattos Luiz.A.T."/>
            <person name="Zimmer P.D."/>
            <person name="Malone G."/>
            <person name="Dellagostin O."/>
            <person name="de Oliveira A.C."/>
            <person name="Bevan M."/>
            <person name="Bancroft I."/>
            <person name="Minx P."/>
            <person name="Cordum H."/>
            <person name="Wilson R."/>
            <person name="Cheng Z."/>
            <person name="Jin W."/>
            <person name="Jiang J."/>
            <person name="Leong S.A."/>
            <person name="Iwama H."/>
            <person name="Gojobori T."/>
            <person name="Itoh T."/>
            <person name="Niimura Y."/>
            <person name="Fujii Y."/>
            <person name="Habara T."/>
            <person name="Sakai H."/>
            <person name="Sato Y."/>
            <person name="Wilson G."/>
            <person name="Kumar K."/>
            <person name="McCouch S."/>
            <person name="Juretic N."/>
            <person name="Hoen D."/>
            <person name="Wright S."/>
            <person name="Bruskiewich R."/>
            <person name="Bureau T."/>
            <person name="Miyao A."/>
            <person name="Hirochika H."/>
            <person name="Nishikawa T."/>
            <person name="Kadowaki K."/>
            <person name="Sugiura M."/>
            <person name="Burr B."/>
            <person name="Sasaki T."/>
        </authorList>
    </citation>
    <scope>NUCLEOTIDE SEQUENCE [LARGE SCALE GENOMIC DNA]</scope>
    <source>
        <strain evidence="3">cv. Nipponbare</strain>
    </source>
</reference>
<proteinExistence type="predicted"/>
<dbReference type="KEGG" id="dosa:Os08g0230901"/>
<name>C7J672_ORYSJ</name>
<evidence type="ECO:0000313" key="3">
    <source>
        <dbReference type="Proteomes" id="UP000000763"/>
    </source>
</evidence>